<dbReference type="OrthoDB" id="660065at2"/>
<name>A0A1I2Z7P6_9SPHI</name>
<evidence type="ECO:0000313" key="1">
    <source>
        <dbReference type="EMBL" id="SFH33883.1"/>
    </source>
</evidence>
<gene>
    <name evidence="1" type="ORF">SAMN04489864_10953</name>
</gene>
<evidence type="ECO:0000313" key="2">
    <source>
        <dbReference type="Proteomes" id="UP000199666"/>
    </source>
</evidence>
<proteinExistence type="predicted"/>
<dbReference type="RefSeq" id="WP_090995897.1">
    <property type="nucleotide sequence ID" value="NZ_FOPP01000009.1"/>
</dbReference>
<dbReference type="STRING" id="414048.SAMN04489864_10953"/>
<organism evidence="1 2">
    <name type="scientific">Pedobacter insulae</name>
    <dbReference type="NCBI Taxonomy" id="414048"/>
    <lineage>
        <taxon>Bacteria</taxon>
        <taxon>Pseudomonadati</taxon>
        <taxon>Bacteroidota</taxon>
        <taxon>Sphingobacteriia</taxon>
        <taxon>Sphingobacteriales</taxon>
        <taxon>Sphingobacteriaceae</taxon>
        <taxon>Pedobacter</taxon>
    </lineage>
</organism>
<reference evidence="1 2" key="1">
    <citation type="submission" date="2016-10" db="EMBL/GenBank/DDBJ databases">
        <authorList>
            <person name="de Groot N.N."/>
        </authorList>
    </citation>
    <scope>NUCLEOTIDE SEQUENCE [LARGE SCALE GENOMIC DNA]</scope>
    <source>
        <strain evidence="1 2">DSM 18684</strain>
    </source>
</reference>
<protein>
    <submittedName>
        <fullName evidence="1">YD repeat-containing protein</fullName>
    </submittedName>
</protein>
<accession>A0A1I2Z7P6</accession>
<keyword evidence="2" id="KW-1185">Reference proteome</keyword>
<sequence>MKVHTAFPVFIALLFVLTPGCKKGNNPQPKTTLLAKSITSSQTTTYQYDANNRAIRADVVFTNPVNNYSGIYTYNNSGQVMEVLYDAAGDDIKNVYSYNGNGQISKIETYTVSAGLATFNSKSEGVYTTPGKISVYETPYGGTPYLYVEYFLDAKGNIAKQQSYDQTGAVIVTTENSDFDNKPAPSLSIPKTGFARNVNNYGTVTVTPPAGNPSTSTYTYEYNNDGYPVKRTTNTGSIITYEYIKK</sequence>
<dbReference type="Gene3D" id="2.180.10.10">
    <property type="entry name" value="RHS repeat-associated core"/>
    <property type="match status" value="1"/>
</dbReference>
<dbReference type="Proteomes" id="UP000199666">
    <property type="component" value="Unassembled WGS sequence"/>
</dbReference>
<dbReference type="EMBL" id="FOPP01000009">
    <property type="protein sequence ID" value="SFH33883.1"/>
    <property type="molecule type" value="Genomic_DNA"/>
</dbReference>
<dbReference type="AlphaFoldDB" id="A0A1I2Z7P6"/>